<accession>A0A1H1JX24</accession>
<name>A0A1H1JX24_9BURK</name>
<keyword evidence="2" id="KW-1185">Reference proteome</keyword>
<dbReference type="EMBL" id="FNKX01000002">
    <property type="protein sequence ID" value="SDR54598.1"/>
    <property type="molecule type" value="Genomic_DNA"/>
</dbReference>
<dbReference type="RefSeq" id="WP_090809190.1">
    <property type="nucleotide sequence ID" value="NZ_FNKX01000002.1"/>
</dbReference>
<evidence type="ECO:0000313" key="1">
    <source>
        <dbReference type="EMBL" id="SDR54598.1"/>
    </source>
</evidence>
<evidence type="ECO:0000313" key="2">
    <source>
        <dbReference type="Proteomes" id="UP000199365"/>
    </source>
</evidence>
<dbReference type="AlphaFoldDB" id="A0A1H1JX24"/>
<gene>
    <name evidence="1" type="ORF">SAMN05445850_5908</name>
</gene>
<dbReference type="Proteomes" id="UP000199365">
    <property type="component" value="Unassembled WGS sequence"/>
</dbReference>
<reference evidence="2" key="1">
    <citation type="submission" date="2016-10" db="EMBL/GenBank/DDBJ databases">
        <authorList>
            <person name="Varghese N."/>
            <person name="Submissions S."/>
        </authorList>
    </citation>
    <scope>NUCLEOTIDE SEQUENCE [LARGE SCALE GENOMIC DNA]</scope>
    <source>
        <strain evidence="2">DUS833</strain>
    </source>
</reference>
<proteinExistence type="predicted"/>
<protein>
    <submittedName>
        <fullName evidence="1">Uncharacterized protein</fullName>
    </submittedName>
</protein>
<organism evidence="1 2">
    <name type="scientific">Paraburkholderia tuberum</name>
    <dbReference type="NCBI Taxonomy" id="157910"/>
    <lineage>
        <taxon>Bacteria</taxon>
        <taxon>Pseudomonadati</taxon>
        <taxon>Pseudomonadota</taxon>
        <taxon>Betaproteobacteria</taxon>
        <taxon>Burkholderiales</taxon>
        <taxon>Burkholderiaceae</taxon>
        <taxon>Paraburkholderia</taxon>
    </lineage>
</organism>
<sequence>MEQQKQEDAGGKEECQLCRVTYSIYSNFPPMPSAMALNVETGEWFPLDRLRSYSNGYDMAEALGYAWACDCRGRKAALEPASKRFTHDEQYTLKDRDGKPLANVRYRIVLDGERVKSGTTSAQGKTERIATIFESSLRFYIAEAIRDE</sequence>